<dbReference type="Proteomes" id="UP000656813">
    <property type="component" value="Unassembled WGS sequence"/>
</dbReference>
<comment type="subcellular location">
    <subcellularLocation>
        <location evidence="1">Cell envelope</location>
    </subcellularLocation>
</comment>
<name>A0A8J2ZUT6_9BACL</name>
<accession>A0A8J2ZUT6</accession>
<comment type="similarity">
    <text evidence="2">Belongs to the bacterial solute-binding protein 1 family.</text>
</comment>
<keyword evidence="3" id="KW-0813">Transport</keyword>
<dbReference type="AlphaFoldDB" id="A0A8J2ZUT6"/>
<evidence type="ECO:0000313" key="7">
    <source>
        <dbReference type="Proteomes" id="UP000656813"/>
    </source>
</evidence>
<dbReference type="EMBL" id="BMFV01000007">
    <property type="protein sequence ID" value="GGH78702.1"/>
    <property type="molecule type" value="Genomic_DNA"/>
</dbReference>
<evidence type="ECO:0000256" key="4">
    <source>
        <dbReference type="ARBA" id="ARBA00022729"/>
    </source>
</evidence>
<dbReference type="GO" id="GO:0030313">
    <property type="term" value="C:cell envelope"/>
    <property type="evidence" value="ECO:0007669"/>
    <property type="project" value="UniProtKB-SubCell"/>
</dbReference>
<dbReference type="PANTHER" id="PTHR43649">
    <property type="entry name" value="ARABINOSE-BINDING PROTEIN-RELATED"/>
    <property type="match status" value="1"/>
</dbReference>
<gene>
    <name evidence="6" type="ORF">GCM10007096_12530</name>
</gene>
<evidence type="ECO:0000256" key="5">
    <source>
        <dbReference type="SAM" id="SignalP"/>
    </source>
</evidence>
<keyword evidence="7" id="KW-1185">Reference proteome</keyword>
<organism evidence="6 7">
    <name type="scientific">Pullulanibacillus pueri</name>
    <dbReference type="NCBI Taxonomy" id="1437324"/>
    <lineage>
        <taxon>Bacteria</taxon>
        <taxon>Bacillati</taxon>
        <taxon>Bacillota</taxon>
        <taxon>Bacilli</taxon>
        <taxon>Bacillales</taxon>
        <taxon>Sporolactobacillaceae</taxon>
        <taxon>Pullulanibacillus</taxon>
    </lineage>
</organism>
<evidence type="ECO:0000256" key="3">
    <source>
        <dbReference type="ARBA" id="ARBA00022448"/>
    </source>
</evidence>
<evidence type="ECO:0000313" key="6">
    <source>
        <dbReference type="EMBL" id="GGH78702.1"/>
    </source>
</evidence>
<comment type="caution">
    <text evidence="6">The sequence shown here is derived from an EMBL/GenBank/DDBJ whole genome shotgun (WGS) entry which is preliminary data.</text>
</comment>
<dbReference type="RefSeq" id="WP_188496550.1">
    <property type="nucleotide sequence ID" value="NZ_BMFV01000007.1"/>
</dbReference>
<dbReference type="Pfam" id="PF01547">
    <property type="entry name" value="SBP_bac_1"/>
    <property type="match status" value="1"/>
</dbReference>
<dbReference type="PANTHER" id="PTHR43649:SF31">
    <property type="entry name" value="SN-GLYCEROL-3-PHOSPHATE-BINDING PERIPLASMIC PROTEIN UGPB"/>
    <property type="match status" value="1"/>
</dbReference>
<proteinExistence type="inferred from homology"/>
<dbReference type="Gene3D" id="3.40.190.10">
    <property type="entry name" value="Periplasmic binding protein-like II"/>
    <property type="match status" value="1"/>
</dbReference>
<dbReference type="InterPro" id="IPR050490">
    <property type="entry name" value="Bact_solute-bd_prot1"/>
</dbReference>
<evidence type="ECO:0000256" key="2">
    <source>
        <dbReference type="ARBA" id="ARBA00008520"/>
    </source>
</evidence>
<dbReference type="InterPro" id="IPR006059">
    <property type="entry name" value="SBP"/>
</dbReference>
<evidence type="ECO:0000256" key="1">
    <source>
        <dbReference type="ARBA" id="ARBA00004196"/>
    </source>
</evidence>
<dbReference type="PROSITE" id="PS51257">
    <property type="entry name" value="PROKAR_LIPOPROTEIN"/>
    <property type="match status" value="1"/>
</dbReference>
<feature type="signal peptide" evidence="5">
    <location>
        <begin position="1"/>
        <end position="20"/>
    </location>
</feature>
<reference evidence="6" key="2">
    <citation type="submission" date="2020-09" db="EMBL/GenBank/DDBJ databases">
        <authorList>
            <person name="Sun Q."/>
            <person name="Zhou Y."/>
        </authorList>
    </citation>
    <scope>NUCLEOTIDE SEQUENCE</scope>
    <source>
        <strain evidence="6">CGMCC 1.12777</strain>
    </source>
</reference>
<protein>
    <submittedName>
        <fullName evidence="6">Sugar ABC transporter substrate-binding protein</fullName>
    </submittedName>
</protein>
<sequence length="456" mass="50225">MKKLVWVMAFVLTFSFILTGCQSTSSKGSGRTVVIKVGFSGTEFTDAEIAAFNKTHKKVQIKYIDISSPGKLQALLASGNAPDIIRIQAASQLGNYINKGIAMDLQSYFDKDPQFSDTSTFMPVAKEYQYDKKTGKQGTGDYYGFAKDWSQDFAIWINKAIFKKEGVPLPSTTEPMTWDEVFSLAKQLTKINAKGAVTQYGLGYYNNNTMATNSLMLLQLAQLGESPWKADFGKANFESPTAIRLLERWVDVVKANLGPNPLNQDPNSSTNLFVQGKQAMLISGYWYSGMLRGEIGKKVDGKPFDINNFEMIPAAVEAGGTRINPTGAAVGGIIYSGTKHPDQAWEVFKYLFGGEPADDRAKSGWGLPAWESKMSELPNKTAFDQQVLKVQTAELEYASPILNYNPFLDLTAVNTVLSKYMIPVYYGKDTVPNAAKKIDKALNALIKQGKQDLGIK</sequence>
<feature type="chain" id="PRO_5039125626" evidence="5">
    <location>
        <begin position="21"/>
        <end position="456"/>
    </location>
</feature>
<dbReference type="SUPFAM" id="SSF53850">
    <property type="entry name" value="Periplasmic binding protein-like II"/>
    <property type="match status" value="1"/>
</dbReference>
<reference evidence="6" key="1">
    <citation type="journal article" date="2014" name="Int. J. Syst. Evol. Microbiol.">
        <title>Complete genome sequence of Corynebacterium casei LMG S-19264T (=DSM 44701T), isolated from a smear-ripened cheese.</title>
        <authorList>
            <consortium name="US DOE Joint Genome Institute (JGI-PGF)"/>
            <person name="Walter F."/>
            <person name="Albersmeier A."/>
            <person name="Kalinowski J."/>
            <person name="Ruckert C."/>
        </authorList>
    </citation>
    <scope>NUCLEOTIDE SEQUENCE</scope>
    <source>
        <strain evidence="6">CGMCC 1.12777</strain>
    </source>
</reference>
<keyword evidence="4 5" id="KW-0732">Signal</keyword>